<dbReference type="RefSeq" id="WP_276302909.1">
    <property type="nucleotide sequence ID" value="NZ_CP119992.1"/>
</dbReference>
<protein>
    <submittedName>
        <fullName evidence="1">DUF371 domain-containing protein</fullName>
    </submittedName>
</protein>
<dbReference type="Gene3D" id="2.60.120.630">
    <property type="entry name" value="mth639 domain like"/>
    <property type="match status" value="1"/>
</dbReference>
<dbReference type="PANTHER" id="PTHR40696">
    <property type="entry name" value="DUF371 FAMILY PROTEIN"/>
    <property type="match status" value="1"/>
</dbReference>
<dbReference type="AlphaFoldDB" id="A0ABD6ABB7"/>
<dbReference type="EMBL" id="JBHTBF010000002">
    <property type="protein sequence ID" value="MFC7317853.1"/>
    <property type="molecule type" value="Genomic_DNA"/>
</dbReference>
<dbReference type="Proteomes" id="UP001596547">
    <property type="component" value="Unassembled WGS sequence"/>
</dbReference>
<comment type="caution">
    <text evidence="1">The sequence shown here is derived from an EMBL/GenBank/DDBJ whole genome shotgun (WGS) entry which is preliminary data.</text>
</comment>
<accession>A0ABD6ABB7</accession>
<evidence type="ECO:0000313" key="2">
    <source>
        <dbReference type="Proteomes" id="UP001596547"/>
    </source>
</evidence>
<name>A0ABD6ABB7_9EURY</name>
<gene>
    <name evidence="1" type="ORF">ACFQPE_13790</name>
</gene>
<proteinExistence type="predicted"/>
<dbReference type="Pfam" id="PF04027">
    <property type="entry name" value="DUF371"/>
    <property type="match status" value="1"/>
</dbReference>
<dbReference type="PANTHER" id="PTHR40696:SF1">
    <property type="entry name" value="DUF371 DOMAIN-CONTAINING PROTEIN"/>
    <property type="match status" value="1"/>
</dbReference>
<dbReference type="InterPro" id="IPR023131">
    <property type="entry name" value="Mth639-like_dom_sf"/>
</dbReference>
<organism evidence="1 2">
    <name type="scientific">Halomarina halobia</name>
    <dbReference type="NCBI Taxonomy" id="3033386"/>
    <lineage>
        <taxon>Archaea</taxon>
        <taxon>Methanobacteriati</taxon>
        <taxon>Methanobacteriota</taxon>
        <taxon>Stenosarchaea group</taxon>
        <taxon>Halobacteria</taxon>
        <taxon>Halobacteriales</taxon>
        <taxon>Natronomonadaceae</taxon>
        <taxon>Halomarina</taxon>
    </lineage>
</organism>
<evidence type="ECO:0000313" key="1">
    <source>
        <dbReference type="EMBL" id="MFC7317853.1"/>
    </source>
</evidence>
<sequence>MDDTERGDGPERVVRVRARGHEHVLAEHESTFEVTSDDWLTPAGDCIVGVEADRVPSDLDPAFVEACRAADATVAATLAAGGREQTVTGRGHPDLTFADDRSMVFRTSDYVDDRTVMVAADAAAADLDRDLVAALADGAELTVTLRVT</sequence>
<dbReference type="InterPro" id="IPR007171">
    <property type="entry name" value="DUF371"/>
</dbReference>
<keyword evidence="2" id="KW-1185">Reference proteome</keyword>
<dbReference type="GeneID" id="79315464"/>
<reference evidence="1 2" key="1">
    <citation type="journal article" date="2019" name="Int. J. Syst. Evol. Microbiol.">
        <title>The Global Catalogue of Microorganisms (GCM) 10K type strain sequencing project: providing services to taxonomists for standard genome sequencing and annotation.</title>
        <authorList>
            <consortium name="The Broad Institute Genomics Platform"/>
            <consortium name="The Broad Institute Genome Sequencing Center for Infectious Disease"/>
            <person name="Wu L."/>
            <person name="Ma J."/>
        </authorList>
    </citation>
    <scope>NUCLEOTIDE SEQUENCE [LARGE SCALE GENOMIC DNA]</scope>
    <source>
        <strain evidence="1 2">PSR21</strain>
    </source>
</reference>